<evidence type="ECO:0000256" key="1">
    <source>
        <dbReference type="SAM" id="SignalP"/>
    </source>
</evidence>
<keyword evidence="1" id="KW-0732">Signal</keyword>
<sequence length="286" mass="30796">MKKLGLAVFLILAVLSLDLASGKTDIPRIAKPAVIATENLEIPGNTPVPQTIIATEQPVVTPTSTLPPKKEVNPYIFRAGDNGTIDLSIGAVTIRFESGGFEGIEISAQLISPINLGGYASTSEGLEVGNGVGVSRVENYGNISLGLHSGFHLDLPLEVEALRYFLEKLGKTSEGAIFKKLQQAVGSRGKLYSDGAVLEVEVIAAIRMDHDAAEEIRLNPEQVLDIITSGNYESLGNAEAFETVKNNGHEILINFCGWGPNQEPTYYRYVILLNVLETSQTPLHIN</sequence>
<protein>
    <submittedName>
        <fullName evidence="2">Uncharacterized protein</fullName>
    </submittedName>
</protein>
<proteinExistence type="predicted"/>
<evidence type="ECO:0000313" key="3">
    <source>
        <dbReference type="Proteomes" id="UP000033910"/>
    </source>
</evidence>
<reference evidence="2 3" key="1">
    <citation type="journal article" date="2015" name="Nature">
        <title>rRNA introns, odd ribosomes, and small enigmatic genomes across a large radiation of phyla.</title>
        <authorList>
            <person name="Brown C.T."/>
            <person name="Hug L.A."/>
            <person name="Thomas B.C."/>
            <person name="Sharon I."/>
            <person name="Castelle C.J."/>
            <person name="Singh A."/>
            <person name="Wilkins M.J."/>
            <person name="Williams K.H."/>
            <person name="Banfield J.F."/>
        </authorList>
    </citation>
    <scope>NUCLEOTIDE SEQUENCE [LARGE SCALE GENOMIC DNA]</scope>
</reference>
<comment type="caution">
    <text evidence="2">The sequence shown here is derived from an EMBL/GenBank/DDBJ whole genome shotgun (WGS) entry which is preliminary data.</text>
</comment>
<organism evidence="2 3">
    <name type="scientific">candidate division WWE3 bacterium GW2011_GWB2_43_22</name>
    <dbReference type="NCBI Taxonomy" id="1619118"/>
    <lineage>
        <taxon>Bacteria</taxon>
        <taxon>Katanobacteria</taxon>
    </lineage>
</organism>
<feature type="chain" id="PRO_5002536729" evidence="1">
    <location>
        <begin position="21"/>
        <end position="286"/>
    </location>
</feature>
<dbReference type="Proteomes" id="UP000033910">
    <property type="component" value="Unassembled WGS sequence"/>
</dbReference>
<accession>A0A0G1EI38</accession>
<feature type="signal peptide" evidence="1">
    <location>
        <begin position="1"/>
        <end position="20"/>
    </location>
</feature>
<dbReference type="AlphaFoldDB" id="A0A0G1EI38"/>
<name>A0A0G1EI38_UNCKA</name>
<dbReference type="EMBL" id="LCGF01000035">
    <property type="protein sequence ID" value="KKT09513.1"/>
    <property type="molecule type" value="Genomic_DNA"/>
</dbReference>
<gene>
    <name evidence="2" type="ORF">UV89_C0035G0003</name>
</gene>
<evidence type="ECO:0000313" key="2">
    <source>
        <dbReference type="EMBL" id="KKT09513.1"/>
    </source>
</evidence>